<dbReference type="InterPro" id="IPR036259">
    <property type="entry name" value="MFS_trans_sf"/>
</dbReference>
<dbReference type="GO" id="GO:0022857">
    <property type="term" value="F:transmembrane transporter activity"/>
    <property type="evidence" value="ECO:0007669"/>
    <property type="project" value="InterPro"/>
</dbReference>
<evidence type="ECO:0000256" key="3">
    <source>
        <dbReference type="ARBA" id="ARBA00022692"/>
    </source>
</evidence>
<dbReference type="InterPro" id="IPR050820">
    <property type="entry name" value="MFS_Sugar_Transporter"/>
</dbReference>
<dbReference type="Pfam" id="PF00083">
    <property type="entry name" value="Sugar_tr"/>
    <property type="match status" value="1"/>
</dbReference>
<feature type="transmembrane region" description="Helical" evidence="7">
    <location>
        <begin position="141"/>
        <end position="174"/>
    </location>
</feature>
<keyword evidence="5 7" id="KW-0472">Membrane</keyword>
<dbReference type="PANTHER" id="PTHR48023:SF6">
    <property type="entry name" value="D-XYLOSE-PROTON SYMPORTER-LIKE 3, CHLOROPLASTIC"/>
    <property type="match status" value="1"/>
</dbReference>
<evidence type="ECO:0000256" key="7">
    <source>
        <dbReference type="SAM" id="Phobius"/>
    </source>
</evidence>
<gene>
    <name evidence="8" type="ORF">B296_00045242</name>
</gene>
<evidence type="ECO:0000256" key="5">
    <source>
        <dbReference type="ARBA" id="ARBA00023136"/>
    </source>
</evidence>
<evidence type="ECO:0000256" key="2">
    <source>
        <dbReference type="ARBA" id="ARBA00022448"/>
    </source>
</evidence>
<accession>A0A426YVB8</accession>
<evidence type="ECO:0000313" key="9">
    <source>
        <dbReference type="Proteomes" id="UP000287651"/>
    </source>
</evidence>
<evidence type="ECO:0000256" key="1">
    <source>
        <dbReference type="ARBA" id="ARBA00004370"/>
    </source>
</evidence>
<dbReference type="GO" id="GO:0016020">
    <property type="term" value="C:membrane"/>
    <property type="evidence" value="ECO:0007669"/>
    <property type="project" value="UniProtKB-SubCell"/>
</dbReference>
<protein>
    <recommendedName>
        <fullName evidence="10">Major facilitator superfamily (MFS) profile domain-containing protein</fullName>
    </recommendedName>
</protein>
<dbReference type="InterPro" id="IPR005828">
    <property type="entry name" value="MFS_sugar_transport-like"/>
</dbReference>
<name>A0A426YVB8_ENSVE</name>
<dbReference type="Proteomes" id="UP000287651">
    <property type="component" value="Unassembled WGS sequence"/>
</dbReference>
<sequence length="235" mass="25415">MASVLTPSATVRPIAGGFASPLPSRLTPTKVHYDPQPLRSMKKSKKNAAASQSSRLPLLPTVITPNLRVRSSFSFVPLLFSPSSCSSFLNFLPLRAKLRPQAQGADYSPPSPSPSDDATEDAFSWSSVFLPCFGVGRRRELIAAAALYLVGGLVTGCAPDLVVLIIGRLIYGIGIGMKKREKRRENLEIQCCSPDPNPSPTGFSALRRENLLAKASQGDFFFPCRLLGEKKRLPA</sequence>
<reference evidence="8 9" key="1">
    <citation type="journal article" date="2014" name="Agronomy (Basel)">
        <title>A Draft Genome Sequence for Ensete ventricosum, the Drought-Tolerant Tree Against Hunger.</title>
        <authorList>
            <person name="Harrison J."/>
            <person name="Moore K.A."/>
            <person name="Paszkiewicz K."/>
            <person name="Jones T."/>
            <person name="Grant M."/>
            <person name="Ambacheew D."/>
            <person name="Muzemil S."/>
            <person name="Studholme D.J."/>
        </authorList>
    </citation>
    <scope>NUCLEOTIDE SEQUENCE [LARGE SCALE GENOMIC DNA]</scope>
</reference>
<dbReference type="GO" id="GO:1904659">
    <property type="term" value="P:D-glucose transmembrane transport"/>
    <property type="evidence" value="ECO:0007669"/>
    <property type="project" value="TreeGrafter"/>
</dbReference>
<dbReference type="PANTHER" id="PTHR48023">
    <property type="entry name" value="D-XYLOSE-PROTON SYMPORTER-LIKE 2"/>
    <property type="match status" value="1"/>
</dbReference>
<keyword evidence="2" id="KW-0813">Transport</keyword>
<dbReference type="AlphaFoldDB" id="A0A426YVB8"/>
<evidence type="ECO:0000256" key="4">
    <source>
        <dbReference type="ARBA" id="ARBA00022989"/>
    </source>
</evidence>
<feature type="region of interest" description="Disordered" evidence="6">
    <location>
        <begin position="25"/>
        <end position="52"/>
    </location>
</feature>
<evidence type="ECO:0008006" key="10">
    <source>
        <dbReference type="Google" id="ProtNLM"/>
    </source>
</evidence>
<evidence type="ECO:0000256" key="6">
    <source>
        <dbReference type="SAM" id="MobiDB-lite"/>
    </source>
</evidence>
<dbReference type="SUPFAM" id="SSF103473">
    <property type="entry name" value="MFS general substrate transporter"/>
    <property type="match status" value="1"/>
</dbReference>
<proteinExistence type="predicted"/>
<dbReference type="Gene3D" id="1.20.1250.20">
    <property type="entry name" value="MFS general substrate transporter like domains"/>
    <property type="match status" value="1"/>
</dbReference>
<evidence type="ECO:0000313" key="8">
    <source>
        <dbReference type="EMBL" id="RRT55690.1"/>
    </source>
</evidence>
<dbReference type="EMBL" id="AMZH03009968">
    <property type="protein sequence ID" value="RRT55690.1"/>
    <property type="molecule type" value="Genomic_DNA"/>
</dbReference>
<organism evidence="8 9">
    <name type="scientific">Ensete ventricosum</name>
    <name type="common">Abyssinian banana</name>
    <name type="synonym">Musa ensete</name>
    <dbReference type="NCBI Taxonomy" id="4639"/>
    <lineage>
        <taxon>Eukaryota</taxon>
        <taxon>Viridiplantae</taxon>
        <taxon>Streptophyta</taxon>
        <taxon>Embryophyta</taxon>
        <taxon>Tracheophyta</taxon>
        <taxon>Spermatophyta</taxon>
        <taxon>Magnoliopsida</taxon>
        <taxon>Liliopsida</taxon>
        <taxon>Zingiberales</taxon>
        <taxon>Musaceae</taxon>
        <taxon>Ensete</taxon>
    </lineage>
</organism>
<keyword evidence="3 7" id="KW-0812">Transmembrane</keyword>
<keyword evidence="4 7" id="KW-1133">Transmembrane helix</keyword>
<comment type="subcellular location">
    <subcellularLocation>
        <location evidence="1">Membrane</location>
    </subcellularLocation>
</comment>
<comment type="caution">
    <text evidence="8">The sequence shown here is derived from an EMBL/GenBank/DDBJ whole genome shotgun (WGS) entry which is preliminary data.</text>
</comment>